<dbReference type="RefSeq" id="XP_069197558.1">
    <property type="nucleotide sequence ID" value="XM_069347832.1"/>
</dbReference>
<keyword evidence="3" id="KW-1185">Reference proteome</keyword>
<sequence>MRLRNSGKGPAASPTGASSDNNNGVEIEHDTIKEPSRKRIKLKFSAPSPSMADCHLTPMIDRPKRQSAGRVKYADGMTEQESLTDEILSTKSPKSSSTRLTSSSPMRLPDPPKSIIAPGLSAGPLTNPLVKTTTTPARIRLSVSASWASRNSSSNPGNSTPSRNVMSNPSDNPKGSRITLKGPRKVDSREVIVSKLQAACHALNELGIDAGPPSSDLPSLETTQGLEVDSLLSAAAGSSPKAANGVSSSLIGEVDEQVIVVLGHAIDVLATAMASSGEVMREQPAITALQGLLTGGALDVNCLMSPERIHLRWQLYKQLQNLLKMPDYFVRGTNHFQSSQSHPEHGLERDHYSPSRARPVSPHQFMHHREIAAQHQHQNEIPMTSHAHGPSTQGVPPHQFLFREKSHSAGVLPLPRSGQNMTLNFNHSHMRHIVSEMPFVMAPPPLPQLTMGAGLVGEPVNGSFPIAIIVPAVSEAEGMPPSRSGARHGHVPVKQRPIHEYPGAGE</sequence>
<feature type="compositionally biased region" description="Polar residues" evidence="1">
    <location>
        <begin position="15"/>
        <end position="24"/>
    </location>
</feature>
<feature type="region of interest" description="Disordered" evidence="1">
    <location>
        <begin position="144"/>
        <end position="186"/>
    </location>
</feature>
<feature type="compositionally biased region" description="Basic and acidic residues" evidence="1">
    <location>
        <begin position="26"/>
        <end position="37"/>
    </location>
</feature>
<protein>
    <submittedName>
        <fullName evidence="2">Uncharacterized protein</fullName>
    </submittedName>
</protein>
<feature type="compositionally biased region" description="Basic and acidic residues" evidence="1">
    <location>
        <begin position="342"/>
        <end position="353"/>
    </location>
</feature>
<feature type="region of interest" description="Disordered" evidence="1">
    <location>
        <begin position="1"/>
        <end position="110"/>
    </location>
</feature>
<dbReference type="GeneID" id="95980097"/>
<feature type="compositionally biased region" description="Low complexity" evidence="1">
    <location>
        <begin position="144"/>
        <end position="164"/>
    </location>
</feature>
<evidence type="ECO:0000313" key="2">
    <source>
        <dbReference type="EMBL" id="KAL1297876.1"/>
    </source>
</evidence>
<organism evidence="2 3">
    <name type="scientific">Neodothiora populina</name>
    <dbReference type="NCBI Taxonomy" id="2781224"/>
    <lineage>
        <taxon>Eukaryota</taxon>
        <taxon>Fungi</taxon>
        <taxon>Dikarya</taxon>
        <taxon>Ascomycota</taxon>
        <taxon>Pezizomycotina</taxon>
        <taxon>Dothideomycetes</taxon>
        <taxon>Dothideomycetidae</taxon>
        <taxon>Dothideales</taxon>
        <taxon>Dothioraceae</taxon>
        <taxon>Neodothiora</taxon>
    </lineage>
</organism>
<feature type="region of interest" description="Disordered" evidence="1">
    <location>
        <begin position="334"/>
        <end position="360"/>
    </location>
</feature>
<feature type="compositionally biased region" description="Low complexity" evidence="1">
    <location>
        <begin position="89"/>
        <end position="105"/>
    </location>
</feature>
<dbReference type="Proteomes" id="UP001562354">
    <property type="component" value="Unassembled WGS sequence"/>
</dbReference>
<accession>A0ABR3P5B4</accession>
<feature type="region of interest" description="Disordered" evidence="1">
    <location>
        <begin position="478"/>
        <end position="506"/>
    </location>
</feature>
<evidence type="ECO:0000256" key="1">
    <source>
        <dbReference type="SAM" id="MobiDB-lite"/>
    </source>
</evidence>
<gene>
    <name evidence="2" type="ORF">AAFC00_006398</name>
</gene>
<proteinExistence type="predicted"/>
<reference evidence="2 3" key="1">
    <citation type="submission" date="2024-07" db="EMBL/GenBank/DDBJ databases">
        <title>Draft sequence of the Neodothiora populina.</title>
        <authorList>
            <person name="Drown D.D."/>
            <person name="Schuette U.S."/>
            <person name="Buechlein A.B."/>
            <person name="Rusch D.R."/>
            <person name="Winton L.W."/>
            <person name="Adams G.A."/>
        </authorList>
    </citation>
    <scope>NUCLEOTIDE SEQUENCE [LARGE SCALE GENOMIC DNA]</scope>
    <source>
        <strain evidence="2 3">CPC 39397</strain>
    </source>
</reference>
<evidence type="ECO:0000313" key="3">
    <source>
        <dbReference type="Proteomes" id="UP001562354"/>
    </source>
</evidence>
<dbReference type="EMBL" id="JBFMKM010000014">
    <property type="protein sequence ID" value="KAL1297876.1"/>
    <property type="molecule type" value="Genomic_DNA"/>
</dbReference>
<name>A0ABR3P5B4_9PEZI</name>
<comment type="caution">
    <text evidence="2">The sequence shown here is derived from an EMBL/GenBank/DDBJ whole genome shotgun (WGS) entry which is preliminary data.</text>
</comment>